<organism evidence="8 9">
    <name type="scientific">Glycine soja</name>
    <name type="common">Wild soybean</name>
    <dbReference type="NCBI Taxonomy" id="3848"/>
    <lineage>
        <taxon>Eukaryota</taxon>
        <taxon>Viridiplantae</taxon>
        <taxon>Streptophyta</taxon>
        <taxon>Embryophyta</taxon>
        <taxon>Tracheophyta</taxon>
        <taxon>Spermatophyta</taxon>
        <taxon>Magnoliopsida</taxon>
        <taxon>eudicotyledons</taxon>
        <taxon>Gunneridae</taxon>
        <taxon>Pentapetalae</taxon>
        <taxon>rosids</taxon>
        <taxon>fabids</taxon>
        <taxon>Fabales</taxon>
        <taxon>Fabaceae</taxon>
        <taxon>Papilionoideae</taxon>
        <taxon>50 kb inversion clade</taxon>
        <taxon>NPAAA clade</taxon>
        <taxon>indigoferoid/millettioid clade</taxon>
        <taxon>Phaseoleae</taxon>
        <taxon>Glycine</taxon>
        <taxon>Glycine subgen. Soja</taxon>
    </lineage>
</organism>
<dbReference type="EMBL" id="QZWG01000007">
    <property type="protein sequence ID" value="RZC01502.1"/>
    <property type="molecule type" value="Genomic_DNA"/>
</dbReference>
<dbReference type="Proteomes" id="UP000289340">
    <property type="component" value="Chromosome 7"/>
</dbReference>
<feature type="domain" description="ATPase AAA-type core" evidence="5">
    <location>
        <begin position="228"/>
        <end position="349"/>
    </location>
</feature>
<feature type="domain" description="AAA-type ATPase N-terminal" evidence="6">
    <location>
        <begin position="31"/>
        <end position="118"/>
    </location>
</feature>
<keyword evidence="9" id="KW-1185">Reference proteome</keyword>
<proteinExistence type="predicted"/>
<comment type="caution">
    <text evidence="8">The sequence shown here is derived from an EMBL/GenBank/DDBJ whole genome shotgun (WGS) entry which is preliminary data.</text>
</comment>
<dbReference type="AlphaFoldDB" id="A0A445JSP0"/>
<keyword evidence="4" id="KW-1133">Transmembrane helix</keyword>
<evidence type="ECO:0000256" key="4">
    <source>
        <dbReference type="SAM" id="Phobius"/>
    </source>
</evidence>
<evidence type="ECO:0000313" key="9">
    <source>
        <dbReference type="Proteomes" id="UP000289340"/>
    </source>
</evidence>
<dbReference type="InterPro" id="IPR050747">
    <property type="entry name" value="Mitochondrial_chaperone_BCS1"/>
</dbReference>
<comment type="cofactor">
    <cofactor evidence="1">
        <name>Mg(2+)</name>
        <dbReference type="ChEBI" id="CHEBI:18420"/>
    </cofactor>
</comment>
<evidence type="ECO:0000259" key="7">
    <source>
        <dbReference type="Pfam" id="PF25568"/>
    </source>
</evidence>
<feature type="domain" description="AAA+ ATPase At3g28540-like C-terminal" evidence="7">
    <location>
        <begin position="351"/>
        <end position="415"/>
    </location>
</feature>
<protein>
    <submittedName>
        <fullName evidence="8">AAA-ATPase</fullName>
        <ecNumber evidence="8">3.6.1.3</ecNumber>
    </submittedName>
</protein>
<evidence type="ECO:0000256" key="3">
    <source>
        <dbReference type="ARBA" id="ARBA00022842"/>
    </source>
</evidence>
<evidence type="ECO:0000256" key="2">
    <source>
        <dbReference type="ARBA" id="ARBA00022801"/>
    </source>
</evidence>
<dbReference type="Pfam" id="PF25568">
    <property type="entry name" value="AAA_lid_At3g28540"/>
    <property type="match status" value="1"/>
</dbReference>
<dbReference type="Pfam" id="PF00004">
    <property type="entry name" value="AAA"/>
    <property type="match status" value="1"/>
</dbReference>
<dbReference type="Gramene" id="XM_028383549.1">
    <property type="protein sequence ID" value="XP_028239350.1"/>
    <property type="gene ID" value="LOC114418283"/>
</dbReference>
<evidence type="ECO:0000259" key="5">
    <source>
        <dbReference type="Pfam" id="PF00004"/>
    </source>
</evidence>
<evidence type="ECO:0000313" key="8">
    <source>
        <dbReference type="EMBL" id="RZC01502.1"/>
    </source>
</evidence>
<dbReference type="GO" id="GO:0016887">
    <property type="term" value="F:ATP hydrolysis activity"/>
    <property type="evidence" value="ECO:0007669"/>
    <property type="project" value="InterPro"/>
</dbReference>
<reference evidence="8 9" key="1">
    <citation type="submission" date="2018-09" db="EMBL/GenBank/DDBJ databases">
        <title>A high-quality reference genome of wild soybean provides a powerful tool to mine soybean genomes.</title>
        <authorList>
            <person name="Xie M."/>
            <person name="Chung C.Y.L."/>
            <person name="Li M.-W."/>
            <person name="Wong F.-L."/>
            <person name="Chan T.-F."/>
            <person name="Lam H.-M."/>
        </authorList>
    </citation>
    <scope>NUCLEOTIDE SEQUENCE [LARGE SCALE GENOMIC DNA]</scope>
    <source>
        <strain evidence="9">cv. W05</strain>
        <tissue evidence="8">Hypocotyl of etiolated seedlings</tissue>
    </source>
</reference>
<evidence type="ECO:0000256" key="1">
    <source>
        <dbReference type="ARBA" id="ARBA00001946"/>
    </source>
</evidence>
<dbReference type="EC" id="3.6.1.3" evidence="8"/>
<dbReference type="SUPFAM" id="SSF52540">
    <property type="entry name" value="P-loop containing nucleoside triphosphate hydrolases"/>
    <property type="match status" value="1"/>
</dbReference>
<keyword evidence="4" id="KW-0472">Membrane</keyword>
<dbReference type="Pfam" id="PF14363">
    <property type="entry name" value="AAA_assoc"/>
    <property type="match status" value="1"/>
</dbReference>
<dbReference type="InterPro" id="IPR027417">
    <property type="entry name" value="P-loop_NTPase"/>
</dbReference>
<evidence type="ECO:0000259" key="6">
    <source>
        <dbReference type="Pfam" id="PF14363"/>
    </source>
</evidence>
<accession>A0A445JSP0</accession>
<keyword evidence="3" id="KW-0460">Magnesium</keyword>
<feature type="transmembrane region" description="Helical" evidence="4">
    <location>
        <begin position="6"/>
        <end position="24"/>
    </location>
</feature>
<dbReference type="Gene3D" id="3.40.50.300">
    <property type="entry name" value="P-loop containing nucleotide triphosphate hydrolases"/>
    <property type="match status" value="1"/>
</dbReference>
<dbReference type="GO" id="GO:0005524">
    <property type="term" value="F:ATP binding"/>
    <property type="evidence" value="ECO:0007669"/>
    <property type="project" value="InterPro"/>
</dbReference>
<dbReference type="InterPro" id="IPR058017">
    <property type="entry name" value="At3g28540-like_C"/>
</dbReference>
<dbReference type="InterPro" id="IPR003959">
    <property type="entry name" value="ATPase_AAA_core"/>
</dbReference>
<gene>
    <name evidence="8" type="ORF">D0Y65_016964</name>
</gene>
<keyword evidence="4" id="KW-0812">Transmembrane</keyword>
<name>A0A445JSP0_GLYSO</name>
<dbReference type="PANTHER" id="PTHR23070">
    <property type="entry name" value="BCS1 AAA-TYPE ATPASE"/>
    <property type="match status" value="1"/>
</dbReference>
<keyword evidence="2 8" id="KW-0378">Hydrolase</keyword>
<dbReference type="InterPro" id="IPR025753">
    <property type="entry name" value="AAA_N_dom"/>
</dbReference>
<sequence>MSGYSPMFLVILSVVVGFTIRWFLFKTGLIHTIRIRFPRVVDWFHVYQFLKVPEFNETNMQRNNLHRKVSLYLHSLPSIEDADYTNLITANDQSDIVLRLDPNQTIEDRFLGARLYWFNQKTEPNRISSFVLQIRKTDKRRILRQYLRHIDTIADEMNNQSKRHLRLFMNAGAGGGTRWRSVPFNHPATFETMAMEKDLKNKIKSDLESFLKAKQYYRKLGRAWKRSYLLYGASGTGKSSFVAAMANFLRYDVYDVDLSKIRGDSDLKFLLTETTAKSVILVEDLDRFMEPESETATAVTASGIQSFMDGIVSACCGEERVMVFTMNSKECVDPNLLRPGRVDVHIHFPVCDFSAFKTLASSYLGVREHKLFAQVEDIFRHGATLSPAEISELMIANRNSPSRAIKSVIGALQSDGEGRRSYADSIGRRIEGDDVDEAPCGGDGFSTVKDLRKFYGFFKLRNPRRTSQQSNSSPHDR</sequence>